<dbReference type="InterPro" id="IPR004441">
    <property type="entry name" value="rRNA_MeTrfase_TrmH"/>
</dbReference>
<name>A0ABV6Z128_UNCC1</name>
<sequence>MLEKISGVHAILEALTAEDRKIEQIYFNQGTRKGRLKEIEDKASFLNIPVEFIAPSQLTKLCGHNHHQGVLAMTRPFQYVDVETLLSLSVERTTPPFLLVIDQVQDPRNLGAIIRNAEGAGVDGIIMTKKRTSPLTEAVVQTSAGACEHLKICRVVNLVHNLEHLKTLGIWIIGADPHGSRTMYDIDGNDALAIVIGNENRGLRQLVKKTCDYLVKIPMFGSIKSLNVAASAALILYEIRRQRSFQKDPHRNQQSLFDPGAPQEAEQSFEDRL</sequence>
<feature type="domain" description="RNA 2-O ribose methyltransferase substrate binding" evidence="4">
    <location>
        <begin position="4"/>
        <end position="80"/>
    </location>
</feature>
<dbReference type="PANTHER" id="PTHR46429:SF1">
    <property type="entry name" value="23S RRNA (GUANOSINE-2'-O-)-METHYLTRANSFERASE RLMB"/>
    <property type="match status" value="1"/>
</dbReference>
<organism evidence="5 6">
    <name type="scientific">candidate division CSSED10-310 bacterium</name>
    <dbReference type="NCBI Taxonomy" id="2855610"/>
    <lineage>
        <taxon>Bacteria</taxon>
        <taxon>Bacteria division CSSED10-310</taxon>
    </lineage>
</organism>
<dbReference type="InterPro" id="IPR013123">
    <property type="entry name" value="SpoU_subst-bd"/>
</dbReference>
<keyword evidence="6" id="KW-1185">Reference proteome</keyword>
<keyword evidence="1" id="KW-0489">Methyltransferase</keyword>
<dbReference type="SUPFAM" id="SSF75217">
    <property type="entry name" value="alpha/beta knot"/>
    <property type="match status" value="1"/>
</dbReference>
<dbReference type="InterPro" id="IPR029026">
    <property type="entry name" value="tRNA_m1G_MTases_N"/>
</dbReference>
<dbReference type="Proteomes" id="UP001594351">
    <property type="component" value="Unassembled WGS sequence"/>
</dbReference>
<proteinExistence type="predicted"/>
<dbReference type="EMBL" id="JBHPBY010000271">
    <property type="protein sequence ID" value="MFC1852137.1"/>
    <property type="molecule type" value="Genomic_DNA"/>
</dbReference>
<dbReference type="PANTHER" id="PTHR46429">
    <property type="entry name" value="23S RRNA (GUANOSINE-2'-O-)-METHYLTRANSFERASE RLMB"/>
    <property type="match status" value="1"/>
</dbReference>
<protein>
    <submittedName>
        <fullName evidence="5">23S rRNA (Guanosine(2251)-2'-O)-methyltransferase RlmB</fullName>
    </submittedName>
</protein>
<dbReference type="SUPFAM" id="SSF55315">
    <property type="entry name" value="L30e-like"/>
    <property type="match status" value="1"/>
</dbReference>
<reference evidence="5 6" key="1">
    <citation type="submission" date="2024-09" db="EMBL/GenBank/DDBJ databases">
        <title>Laminarin stimulates single cell rates of sulfate reduction while oxygen inhibits transcriptomic activity in coastal marine sediment.</title>
        <authorList>
            <person name="Lindsay M."/>
            <person name="Orcutt B."/>
            <person name="Emerson D."/>
            <person name="Stepanauskas R."/>
            <person name="D'Angelo T."/>
        </authorList>
    </citation>
    <scope>NUCLEOTIDE SEQUENCE [LARGE SCALE GENOMIC DNA]</scope>
    <source>
        <strain evidence="5">SAG AM-311-K15</strain>
    </source>
</reference>
<feature type="region of interest" description="Disordered" evidence="3">
    <location>
        <begin position="248"/>
        <end position="273"/>
    </location>
</feature>
<evidence type="ECO:0000313" key="6">
    <source>
        <dbReference type="Proteomes" id="UP001594351"/>
    </source>
</evidence>
<dbReference type="InterPro" id="IPR029064">
    <property type="entry name" value="Ribosomal_eL30-like_sf"/>
</dbReference>
<dbReference type="Gene3D" id="3.30.1330.30">
    <property type="match status" value="1"/>
</dbReference>
<evidence type="ECO:0000259" key="4">
    <source>
        <dbReference type="SMART" id="SM00967"/>
    </source>
</evidence>
<evidence type="ECO:0000256" key="3">
    <source>
        <dbReference type="SAM" id="MobiDB-lite"/>
    </source>
</evidence>
<gene>
    <name evidence="5" type="primary">rlmB</name>
    <name evidence="5" type="ORF">ACFL27_18235</name>
</gene>
<dbReference type="InterPro" id="IPR029028">
    <property type="entry name" value="Alpha/beta_knot_MTases"/>
</dbReference>
<evidence type="ECO:0000256" key="1">
    <source>
        <dbReference type="ARBA" id="ARBA00022603"/>
    </source>
</evidence>
<evidence type="ECO:0000313" key="5">
    <source>
        <dbReference type="EMBL" id="MFC1852137.1"/>
    </source>
</evidence>
<dbReference type="Gene3D" id="3.40.1280.10">
    <property type="match status" value="1"/>
</dbReference>
<dbReference type="Pfam" id="PF08032">
    <property type="entry name" value="SpoU_sub_bind"/>
    <property type="match status" value="1"/>
</dbReference>
<keyword evidence="2" id="KW-0808">Transferase</keyword>
<accession>A0ABV6Z128</accession>
<dbReference type="InterPro" id="IPR001537">
    <property type="entry name" value="SpoU_MeTrfase"/>
</dbReference>
<comment type="caution">
    <text evidence="5">The sequence shown here is derived from an EMBL/GenBank/DDBJ whole genome shotgun (WGS) entry which is preliminary data.</text>
</comment>
<dbReference type="CDD" id="cd18103">
    <property type="entry name" value="SpoU-like_RlmB"/>
    <property type="match status" value="1"/>
</dbReference>
<evidence type="ECO:0000256" key="2">
    <source>
        <dbReference type="ARBA" id="ARBA00022679"/>
    </source>
</evidence>
<dbReference type="Pfam" id="PF00588">
    <property type="entry name" value="SpoU_methylase"/>
    <property type="match status" value="1"/>
</dbReference>
<dbReference type="SMART" id="SM00967">
    <property type="entry name" value="SpoU_sub_bind"/>
    <property type="match status" value="1"/>
</dbReference>
<dbReference type="NCBIfam" id="TIGR00186">
    <property type="entry name" value="rRNA_methyl_3"/>
    <property type="match status" value="1"/>
</dbReference>